<dbReference type="AlphaFoldDB" id="A0A1R1X278"/>
<dbReference type="OrthoDB" id="5599418at2759"/>
<dbReference type="Pfam" id="PF00078">
    <property type="entry name" value="RVT_1"/>
    <property type="match status" value="1"/>
</dbReference>
<dbReference type="EMBL" id="LSSM01007298">
    <property type="protein sequence ID" value="OMJ08738.1"/>
    <property type="molecule type" value="Genomic_DNA"/>
</dbReference>
<keyword evidence="2" id="KW-0460">Magnesium</keyword>
<dbReference type="GO" id="GO:0006508">
    <property type="term" value="P:proteolysis"/>
    <property type="evidence" value="ECO:0007669"/>
    <property type="project" value="InterPro"/>
</dbReference>
<dbReference type="Pfam" id="PF17919">
    <property type="entry name" value="RT_RNaseH_2"/>
    <property type="match status" value="1"/>
</dbReference>
<evidence type="ECO:0000256" key="2">
    <source>
        <dbReference type="ARBA" id="ARBA00022842"/>
    </source>
</evidence>
<gene>
    <name evidence="6" type="ORF">AYI69_g10958</name>
</gene>
<organism evidence="6 7">
    <name type="scientific">Smittium culicis</name>
    <dbReference type="NCBI Taxonomy" id="133412"/>
    <lineage>
        <taxon>Eukaryota</taxon>
        <taxon>Fungi</taxon>
        <taxon>Fungi incertae sedis</taxon>
        <taxon>Zoopagomycota</taxon>
        <taxon>Kickxellomycotina</taxon>
        <taxon>Harpellomycetes</taxon>
        <taxon>Harpellales</taxon>
        <taxon>Legeriomycetaceae</taxon>
        <taxon>Smittium</taxon>
    </lineage>
</organism>
<dbReference type="InterPro" id="IPR001969">
    <property type="entry name" value="Aspartic_peptidase_AS"/>
</dbReference>
<accession>A0A1R1X278</accession>
<dbReference type="InterPro" id="IPR043128">
    <property type="entry name" value="Rev_trsase/Diguanyl_cyclase"/>
</dbReference>
<dbReference type="CDD" id="cd01647">
    <property type="entry name" value="RT_LTR"/>
    <property type="match status" value="1"/>
</dbReference>
<keyword evidence="1" id="KW-0064">Aspartyl protease</keyword>
<reference evidence="7" key="1">
    <citation type="submission" date="2017-01" db="EMBL/GenBank/DDBJ databases">
        <authorList>
            <person name="Wang Y."/>
            <person name="White M."/>
            <person name="Kvist S."/>
            <person name="Moncalvo J.-M."/>
        </authorList>
    </citation>
    <scope>NUCLEOTIDE SEQUENCE [LARGE SCALE GENOMIC DNA]</scope>
    <source>
        <strain evidence="7">ID-206-W2</strain>
    </source>
</reference>
<protein>
    <submittedName>
        <fullName evidence="6">Transposon Tf2-9 polyprotein</fullName>
    </submittedName>
</protein>
<dbReference type="InterPro" id="IPR051320">
    <property type="entry name" value="Viral_Replic_Matur_Polypro"/>
</dbReference>
<dbReference type="SUPFAM" id="SSF50630">
    <property type="entry name" value="Acid proteases"/>
    <property type="match status" value="1"/>
</dbReference>
<sequence length="527" mass="59294">MNLHLNESVCFKLTRYVNNVPVSILLDSGSQITSISSAAAAKLKLKQKEHKPIKIKLGNDSTTTTSNKVASACLSFGRTKYNTTFRIMPSQPLDIILGANFIFASKVTYSPMDMTICFTQKNKIDKFCMMPSGSKATEWAPLVLAASAIDCLPNAAPDISEILRSVAQLFYPTPSIINADFPHRLRLTTDQPVHSRMRRYSPEETRILREHVQELYKAGYARPSTSTYSANPLIVPKADGTPRVVINFRPLNKITIRDEYPLPRIDIILNQLFGCKYYSKLDVLKAFYQIPLHSDSVEASAFSTPDGHHEFLVMPQGMSNSPATYQRNIDRTLRECIDSGYCAAFADDILVFSKTREEHLIHLRSVLSKLKEKGFKLNPKKCIFAVPKVDILGYTVSENGQEIAEEKICAVKKFPRPTNVPTLRRFLGMVSFCRSFIDDFTNIAAQLYKLLQKDTAFDWNNYCETSFEKLKYAMITAPVLAHPDTCKSYIMYTDASNVGIGASLHQKQDDGTIRPIDTPAEIYCLQK</sequence>
<dbReference type="Proteomes" id="UP000187429">
    <property type="component" value="Unassembled WGS sequence"/>
</dbReference>
<evidence type="ECO:0000313" key="6">
    <source>
        <dbReference type="EMBL" id="OMJ08738.1"/>
    </source>
</evidence>
<dbReference type="GO" id="GO:0003723">
    <property type="term" value="F:RNA binding"/>
    <property type="evidence" value="ECO:0007669"/>
    <property type="project" value="UniProtKB-KW"/>
</dbReference>
<evidence type="ECO:0000256" key="4">
    <source>
        <dbReference type="ARBA" id="ARBA00022908"/>
    </source>
</evidence>
<keyword evidence="1" id="KW-0378">Hydrolase</keyword>
<evidence type="ECO:0000313" key="7">
    <source>
        <dbReference type="Proteomes" id="UP000187429"/>
    </source>
</evidence>
<dbReference type="InterPro" id="IPR021109">
    <property type="entry name" value="Peptidase_aspartic_dom_sf"/>
</dbReference>
<keyword evidence="7" id="KW-1185">Reference proteome</keyword>
<dbReference type="FunFam" id="3.30.70.270:FF:000020">
    <property type="entry name" value="Transposon Tf2-6 polyprotein-like Protein"/>
    <property type="match status" value="1"/>
</dbReference>
<evidence type="ECO:0000256" key="3">
    <source>
        <dbReference type="ARBA" id="ARBA00022884"/>
    </source>
</evidence>
<dbReference type="InterPro" id="IPR043502">
    <property type="entry name" value="DNA/RNA_pol_sf"/>
</dbReference>
<dbReference type="Pfam" id="PF13650">
    <property type="entry name" value="Asp_protease_2"/>
    <property type="match status" value="1"/>
</dbReference>
<keyword evidence="1" id="KW-0645">Protease</keyword>
<dbReference type="InterPro" id="IPR041577">
    <property type="entry name" value="RT_RNaseH_2"/>
</dbReference>
<name>A0A1R1X278_9FUNG</name>
<proteinExistence type="predicted"/>
<dbReference type="SUPFAM" id="SSF56672">
    <property type="entry name" value="DNA/RNA polymerases"/>
    <property type="match status" value="1"/>
</dbReference>
<comment type="caution">
    <text evidence="6">The sequence shown here is derived from an EMBL/GenBank/DDBJ whole genome shotgun (WGS) entry which is preliminary data.</text>
</comment>
<dbReference type="Gene3D" id="3.30.70.270">
    <property type="match status" value="2"/>
</dbReference>
<dbReference type="PROSITE" id="PS00141">
    <property type="entry name" value="ASP_PROTEASE"/>
    <property type="match status" value="1"/>
</dbReference>
<dbReference type="PANTHER" id="PTHR33064:SF37">
    <property type="entry name" value="RIBONUCLEASE H"/>
    <property type="match status" value="1"/>
</dbReference>
<dbReference type="PROSITE" id="PS50878">
    <property type="entry name" value="RT_POL"/>
    <property type="match status" value="1"/>
</dbReference>
<dbReference type="InterPro" id="IPR000477">
    <property type="entry name" value="RT_dom"/>
</dbReference>
<dbReference type="CDD" id="cd00303">
    <property type="entry name" value="retropepsin_like"/>
    <property type="match status" value="1"/>
</dbReference>
<dbReference type="Gene3D" id="2.40.70.10">
    <property type="entry name" value="Acid Proteases"/>
    <property type="match status" value="1"/>
</dbReference>
<evidence type="ECO:0000259" key="5">
    <source>
        <dbReference type="PROSITE" id="PS50878"/>
    </source>
</evidence>
<dbReference type="Gene3D" id="3.10.10.10">
    <property type="entry name" value="HIV Type 1 Reverse Transcriptase, subunit A, domain 1"/>
    <property type="match status" value="1"/>
</dbReference>
<keyword evidence="3" id="KW-0694">RNA-binding</keyword>
<evidence type="ECO:0000256" key="1">
    <source>
        <dbReference type="ARBA" id="ARBA00022750"/>
    </source>
</evidence>
<keyword evidence="4" id="KW-0229">DNA integration</keyword>
<dbReference type="GO" id="GO:0015074">
    <property type="term" value="P:DNA integration"/>
    <property type="evidence" value="ECO:0007669"/>
    <property type="project" value="UniProtKB-KW"/>
</dbReference>
<dbReference type="GO" id="GO:0004190">
    <property type="term" value="F:aspartic-type endopeptidase activity"/>
    <property type="evidence" value="ECO:0007669"/>
    <property type="project" value="UniProtKB-KW"/>
</dbReference>
<dbReference type="PANTHER" id="PTHR33064">
    <property type="entry name" value="POL PROTEIN"/>
    <property type="match status" value="1"/>
</dbReference>
<feature type="domain" description="Reverse transcriptase" evidence="5">
    <location>
        <begin position="216"/>
        <end position="396"/>
    </location>
</feature>